<dbReference type="InterPro" id="IPR051558">
    <property type="entry name" value="Metallophosphoesterase_PAP"/>
</dbReference>
<evidence type="ECO:0000259" key="8">
    <source>
        <dbReference type="Pfam" id="PF00149"/>
    </source>
</evidence>
<gene>
    <name evidence="9" type="ORF">F2P56_013314</name>
</gene>
<feature type="binding site" evidence="6">
    <location>
        <position position="50"/>
    </location>
    <ligand>
        <name>Fe cation</name>
        <dbReference type="ChEBI" id="CHEBI:24875"/>
        <label>1</label>
    </ligand>
</feature>
<dbReference type="PANTHER" id="PTHR10161:SF14">
    <property type="entry name" value="TARTRATE-RESISTANT ACID PHOSPHATASE TYPE 5"/>
    <property type="match status" value="1"/>
</dbReference>
<dbReference type="Gene3D" id="3.60.21.10">
    <property type="match status" value="2"/>
</dbReference>
<accession>A0A834CVM7</accession>
<dbReference type="GO" id="GO:0046872">
    <property type="term" value="F:metal ion binding"/>
    <property type="evidence" value="ECO:0007669"/>
    <property type="project" value="UniProtKB-KW"/>
</dbReference>
<sequence length="289" mass="32824">MAVLCKKNVALCLLFTITSGLCFFHSSAELQRFEHPTKSDGSLSFLVVGDWGRRGAFNQSQVAHQMGRIGEKLDINFVVSTGDNFYDDGLTSEQDTAFEESFTKVYTANSLQKQWYSVLGNHDYRGNAEAQLSPLLRKIDSRWLCLRSFIVNSGLAEIIFVDTTPFVNAYFTDTKDHTYDWRGFHSRKLYIANLLKANNVDFYMNGHDHCLEHISDTNSPIQFLTSGAGSKAWRGDIKGLNRGGLKFFYDGQGFMSVQLNKMDAEIIFYDVFGKILHSWRTSKQLHQST</sequence>
<keyword evidence="6" id="KW-0408">Iron</keyword>
<protein>
    <recommendedName>
        <fullName evidence="3">acid phosphatase</fullName>
        <ecNumber evidence="3">3.1.3.2</ecNumber>
    </recommendedName>
</protein>
<proteinExistence type="inferred from homology"/>
<comment type="cofactor">
    <cofactor evidence="6">
        <name>Fe cation</name>
        <dbReference type="ChEBI" id="CHEBI:24875"/>
    </cofactor>
    <text evidence="6">Binds 2 iron ions per subunit.</text>
</comment>
<dbReference type="Pfam" id="PF00149">
    <property type="entry name" value="Metallophos"/>
    <property type="match status" value="1"/>
</dbReference>
<comment type="catalytic activity">
    <reaction evidence="1">
        <text>a phosphate monoester + H2O = an alcohol + phosphate</text>
        <dbReference type="Rhea" id="RHEA:15017"/>
        <dbReference type="ChEBI" id="CHEBI:15377"/>
        <dbReference type="ChEBI" id="CHEBI:30879"/>
        <dbReference type="ChEBI" id="CHEBI:43474"/>
        <dbReference type="ChEBI" id="CHEBI:67140"/>
        <dbReference type="EC" id="3.1.3.2"/>
    </reaction>
</comment>
<dbReference type="InterPro" id="IPR004843">
    <property type="entry name" value="Calcineurin-like_PHP"/>
</dbReference>
<comment type="similarity">
    <text evidence="2">Belongs to the metallophosphoesterase superfamily. Purple acid phosphatase family.</text>
</comment>
<feature type="binding site" evidence="6">
    <location>
        <position position="86"/>
    </location>
    <ligand>
        <name>Fe cation</name>
        <dbReference type="ChEBI" id="CHEBI:24875"/>
        <label>1</label>
    </ligand>
</feature>
<evidence type="ECO:0000313" key="9">
    <source>
        <dbReference type="EMBL" id="KAF5469225.1"/>
    </source>
</evidence>
<dbReference type="InterPro" id="IPR024927">
    <property type="entry name" value="Acid_PPase"/>
</dbReference>
<evidence type="ECO:0000256" key="1">
    <source>
        <dbReference type="ARBA" id="ARBA00000032"/>
    </source>
</evidence>
<dbReference type="InterPro" id="IPR029052">
    <property type="entry name" value="Metallo-depent_PP-like"/>
</dbReference>
<dbReference type="AlphaFoldDB" id="A0A834CVM7"/>
<evidence type="ECO:0000256" key="4">
    <source>
        <dbReference type="ARBA" id="ARBA00022729"/>
    </source>
</evidence>
<evidence type="ECO:0000256" key="5">
    <source>
        <dbReference type="ARBA" id="ARBA00022801"/>
    </source>
</evidence>
<evidence type="ECO:0000256" key="3">
    <source>
        <dbReference type="ARBA" id="ARBA00012646"/>
    </source>
</evidence>
<feature type="binding site" evidence="6">
    <location>
        <position position="121"/>
    </location>
    <ligand>
        <name>Fe cation</name>
        <dbReference type="ChEBI" id="CHEBI:24875"/>
        <label>2</label>
    </ligand>
</feature>
<reference evidence="9" key="2">
    <citation type="submission" date="2020-03" db="EMBL/GenBank/DDBJ databases">
        <title>Walnut 2.0.</title>
        <authorList>
            <person name="Marrano A."/>
            <person name="Britton M."/>
            <person name="Zimin A.V."/>
            <person name="Zaini P.A."/>
            <person name="Workman R."/>
            <person name="Puiu D."/>
            <person name="Bianco L."/>
            <person name="Allen B.J."/>
            <person name="Troggio M."/>
            <person name="Leslie C.A."/>
            <person name="Timp W."/>
            <person name="Dendekar A."/>
            <person name="Salzberg S.L."/>
            <person name="Neale D.B."/>
        </authorList>
    </citation>
    <scope>NUCLEOTIDE SEQUENCE</scope>
    <source>
        <tissue evidence="9">Leaves</tissue>
    </source>
</reference>
<comment type="caution">
    <text evidence="9">The sequence shown here is derived from an EMBL/GenBank/DDBJ whole genome shotgun (WGS) entry which is preliminary data.</text>
</comment>
<dbReference type="PANTHER" id="PTHR10161">
    <property type="entry name" value="TARTRATE-RESISTANT ACID PHOSPHATASE TYPE 5"/>
    <property type="match status" value="1"/>
</dbReference>
<dbReference type="SUPFAM" id="SSF56300">
    <property type="entry name" value="Metallo-dependent phosphatases"/>
    <property type="match status" value="1"/>
</dbReference>
<feature type="binding site" evidence="6">
    <location>
        <position position="83"/>
    </location>
    <ligand>
        <name>Fe cation</name>
        <dbReference type="ChEBI" id="CHEBI:24875"/>
        <label>1</label>
    </ligand>
</feature>
<feature type="signal peptide" evidence="7">
    <location>
        <begin position="1"/>
        <end position="20"/>
    </location>
</feature>
<keyword evidence="6" id="KW-0479">Metal-binding</keyword>
<evidence type="ECO:0000256" key="2">
    <source>
        <dbReference type="ARBA" id="ARBA00008723"/>
    </source>
</evidence>
<organism evidence="9 10">
    <name type="scientific">Juglans regia</name>
    <name type="common">English walnut</name>
    <dbReference type="NCBI Taxonomy" id="51240"/>
    <lineage>
        <taxon>Eukaryota</taxon>
        <taxon>Viridiplantae</taxon>
        <taxon>Streptophyta</taxon>
        <taxon>Embryophyta</taxon>
        <taxon>Tracheophyta</taxon>
        <taxon>Spermatophyta</taxon>
        <taxon>Magnoliopsida</taxon>
        <taxon>eudicotyledons</taxon>
        <taxon>Gunneridae</taxon>
        <taxon>Pentapetalae</taxon>
        <taxon>rosids</taxon>
        <taxon>fabids</taxon>
        <taxon>Fagales</taxon>
        <taxon>Juglandaceae</taxon>
        <taxon>Juglans</taxon>
    </lineage>
</organism>
<dbReference type="EC" id="3.1.3.2" evidence="3"/>
<dbReference type="GO" id="GO:0003993">
    <property type="term" value="F:acid phosphatase activity"/>
    <property type="evidence" value="ECO:0007669"/>
    <property type="project" value="UniProtKB-EC"/>
</dbReference>
<keyword evidence="4 7" id="KW-0732">Signal</keyword>
<name>A0A834CVM7_JUGRE</name>
<evidence type="ECO:0000256" key="6">
    <source>
        <dbReference type="PIRSR" id="PIRSR000898-1"/>
    </source>
</evidence>
<reference evidence="9" key="1">
    <citation type="submission" date="2015-10" db="EMBL/GenBank/DDBJ databases">
        <authorList>
            <person name="Martinez-Garcia P.J."/>
            <person name="Crepeau M.W."/>
            <person name="Puiu D."/>
            <person name="Gonzalez-Ibeas D."/>
            <person name="Whalen J."/>
            <person name="Stevens K."/>
            <person name="Paul R."/>
            <person name="Butterfield T."/>
            <person name="Britton M."/>
            <person name="Reagan R."/>
            <person name="Chakraborty S."/>
            <person name="Walawage S.L."/>
            <person name="Vasquez-Gross H.A."/>
            <person name="Cardeno C."/>
            <person name="Famula R."/>
            <person name="Pratt K."/>
            <person name="Kuruganti S."/>
            <person name="Aradhya M.K."/>
            <person name="Leslie C.A."/>
            <person name="Dandekar A.M."/>
            <person name="Salzberg S.L."/>
            <person name="Wegrzyn J.L."/>
            <person name="Langley C.H."/>
            <person name="Neale D.B."/>
        </authorList>
    </citation>
    <scope>NUCLEOTIDE SEQUENCE</scope>
    <source>
        <tissue evidence="9">Leaves</tissue>
    </source>
</reference>
<feature type="domain" description="Calcineurin-like phosphoesterase" evidence="8">
    <location>
        <begin position="44"/>
        <end position="210"/>
    </location>
</feature>
<dbReference type="Gramene" id="Jr06_16290_p1">
    <property type="protein sequence ID" value="cds.Jr06_16290_p1"/>
    <property type="gene ID" value="Jr06_16290"/>
</dbReference>
<feature type="binding site" evidence="6">
    <location>
        <position position="207"/>
    </location>
    <ligand>
        <name>Fe cation</name>
        <dbReference type="ChEBI" id="CHEBI:24875"/>
        <label>2</label>
    </ligand>
</feature>
<dbReference type="Proteomes" id="UP000619265">
    <property type="component" value="Unassembled WGS sequence"/>
</dbReference>
<feature type="binding site" evidence="6">
    <location>
        <position position="209"/>
    </location>
    <ligand>
        <name>Fe cation</name>
        <dbReference type="ChEBI" id="CHEBI:24875"/>
        <label>1</label>
    </ligand>
</feature>
<keyword evidence="5" id="KW-0378">Hydrolase</keyword>
<dbReference type="PIRSF" id="PIRSF000898">
    <property type="entry name" value="Acid_Ptase_5"/>
    <property type="match status" value="1"/>
</dbReference>
<feature type="chain" id="PRO_5032927984" description="acid phosphatase" evidence="7">
    <location>
        <begin position="21"/>
        <end position="289"/>
    </location>
</feature>
<evidence type="ECO:0000256" key="7">
    <source>
        <dbReference type="SAM" id="SignalP"/>
    </source>
</evidence>
<evidence type="ECO:0000313" key="10">
    <source>
        <dbReference type="Proteomes" id="UP000619265"/>
    </source>
</evidence>
<dbReference type="EMBL" id="LIHL02000006">
    <property type="protein sequence ID" value="KAF5469225.1"/>
    <property type="molecule type" value="Genomic_DNA"/>
</dbReference>
<feature type="binding site" evidence="6">
    <location>
        <position position="83"/>
    </location>
    <ligand>
        <name>Fe cation</name>
        <dbReference type="ChEBI" id="CHEBI:24875"/>
        <label>2</label>
    </ligand>
</feature>